<name>A0A2A9NMW3_9AGAR</name>
<reference evidence="2 3" key="1">
    <citation type="submission" date="2014-02" db="EMBL/GenBank/DDBJ databases">
        <title>Transposable element dynamics among asymbiotic and ectomycorrhizal Amanita fungi.</title>
        <authorList>
            <consortium name="DOE Joint Genome Institute"/>
            <person name="Hess J."/>
            <person name="Skrede I."/>
            <person name="Wolfe B."/>
            <person name="LaButti K."/>
            <person name="Ohm R.A."/>
            <person name="Grigoriev I.V."/>
            <person name="Pringle A."/>
        </authorList>
    </citation>
    <scope>NUCLEOTIDE SEQUENCE [LARGE SCALE GENOMIC DNA]</scope>
    <source>
        <strain evidence="2 3">SKay4041</strain>
    </source>
</reference>
<proteinExistence type="predicted"/>
<dbReference type="EMBL" id="KZ302042">
    <property type="protein sequence ID" value="PFH49013.1"/>
    <property type="molecule type" value="Genomic_DNA"/>
</dbReference>
<dbReference type="AlphaFoldDB" id="A0A2A9NMW3"/>
<feature type="region of interest" description="Disordered" evidence="1">
    <location>
        <begin position="216"/>
        <end position="260"/>
    </location>
</feature>
<sequence>MSLLFLETISISLLFQRQLVFVAFRAIAVGLFKLITGQATAGLAILRGARNVFKSVVHGQVNVGKAATAFKVLKTLGKFLSVLGIIIDTATLVFDLVDGAKQRAQLQEATKELCVARFQVKKTQQYTRVMLFFASDAKATLDYRETLQQLVRERVITQQHADTQVKRKIDEWIPKLKTSIDSVKDQEIYNDLRTFDNSRQAWTNEDPSQTYIQEKIGEINNRPSEGVHAEEEGHTEEKEHAKEEERAEEKEHAEVEERAE</sequence>
<gene>
    <name evidence="2" type="ORF">AMATHDRAFT_5265</name>
</gene>
<feature type="compositionally biased region" description="Basic and acidic residues" evidence="1">
    <location>
        <begin position="225"/>
        <end position="260"/>
    </location>
</feature>
<organism evidence="2 3">
    <name type="scientific">Amanita thiersii Skay4041</name>
    <dbReference type="NCBI Taxonomy" id="703135"/>
    <lineage>
        <taxon>Eukaryota</taxon>
        <taxon>Fungi</taxon>
        <taxon>Dikarya</taxon>
        <taxon>Basidiomycota</taxon>
        <taxon>Agaricomycotina</taxon>
        <taxon>Agaricomycetes</taxon>
        <taxon>Agaricomycetidae</taxon>
        <taxon>Agaricales</taxon>
        <taxon>Pluteineae</taxon>
        <taxon>Amanitaceae</taxon>
        <taxon>Amanita</taxon>
    </lineage>
</organism>
<evidence type="ECO:0000256" key="1">
    <source>
        <dbReference type="SAM" id="MobiDB-lite"/>
    </source>
</evidence>
<dbReference type="OrthoDB" id="3261198at2759"/>
<evidence type="ECO:0000313" key="2">
    <source>
        <dbReference type="EMBL" id="PFH49013.1"/>
    </source>
</evidence>
<protein>
    <submittedName>
        <fullName evidence="2">Uncharacterized protein</fullName>
    </submittedName>
</protein>
<accession>A0A2A9NMW3</accession>
<dbReference type="Proteomes" id="UP000242287">
    <property type="component" value="Unassembled WGS sequence"/>
</dbReference>
<keyword evidence="3" id="KW-1185">Reference proteome</keyword>
<evidence type="ECO:0000313" key="3">
    <source>
        <dbReference type="Proteomes" id="UP000242287"/>
    </source>
</evidence>